<dbReference type="PANTHER" id="PTHR47199">
    <property type="entry name" value="PHOTOSYSTEM II STABILITY/ASSEMBLY FACTOR HCF136, CHLOROPLASTIC"/>
    <property type="match status" value="1"/>
</dbReference>
<keyword evidence="2" id="KW-0604">Photosystem II</keyword>
<feature type="chain" id="PRO_5011482757" description="Photosynthesis system II assembly factor Ycf48/Hcf136-like domain-containing protein" evidence="3">
    <location>
        <begin position="26"/>
        <end position="367"/>
    </location>
</feature>
<dbReference type="CDD" id="cd15482">
    <property type="entry name" value="Sialidase_non-viral"/>
    <property type="match status" value="1"/>
</dbReference>
<protein>
    <recommendedName>
        <fullName evidence="4">Photosynthesis system II assembly factor Ycf48/Hcf136-like domain-containing protein</fullName>
    </recommendedName>
</protein>
<organism evidence="5 6">
    <name type="scientific">Pseudomonas jessenii</name>
    <dbReference type="NCBI Taxonomy" id="77298"/>
    <lineage>
        <taxon>Bacteria</taxon>
        <taxon>Pseudomonadati</taxon>
        <taxon>Pseudomonadota</taxon>
        <taxon>Gammaproteobacteria</taxon>
        <taxon>Pseudomonadales</taxon>
        <taxon>Pseudomonadaceae</taxon>
        <taxon>Pseudomonas</taxon>
    </lineage>
</organism>
<accession>A0A231GPC6</accession>
<keyword evidence="6" id="KW-1185">Reference proteome</keyword>
<evidence type="ECO:0000256" key="2">
    <source>
        <dbReference type="ARBA" id="ARBA00023276"/>
    </source>
</evidence>
<dbReference type="GO" id="GO:0009523">
    <property type="term" value="C:photosystem II"/>
    <property type="evidence" value="ECO:0007669"/>
    <property type="project" value="UniProtKB-KW"/>
</dbReference>
<dbReference type="SUPFAM" id="SSF110296">
    <property type="entry name" value="Oligoxyloglucan reducing end-specific cellobiohydrolase"/>
    <property type="match status" value="1"/>
</dbReference>
<evidence type="ECO:0000259" key="4">
    <source>
        <dbReference type="Pfam" id="PF14870"/>
    </source>
</evidence>
<sequence>MIINSRLSALALALALSALASLACAEGGAVGSVLSSSAMQIATPAHAVLIDLARAGDRLIAVGERGVIVLSDDNGQSWRQVQVPVSVSLVAVQFIDDEHGWAVGHGGTVLATADGGERWSLQLTGIQAAEIELKAAQDIKANAVDADAADMRISNAERLVADGPDKPFLALHFLDANHGLVAGSYGMVFSTQDGGATWQSLIGSIENPSLVHIYAIARKDHLWFLAGEQGYVARSTDDGKSFKQLPSPYNGSFFTANVRGDGALLIAGLKGHAYLSSDDGASFNQLKVSRPSSISSSARLPDGSVLLANQTGDLFSSSTSNGLALNPVGNPLGIPVSSIVEAVDGSLITSGFAGLSRFSHPATEVSE</sequence>
<dbReference type="RefSeq" id="WP_090454442.1">
    <property type="nucleotide sequence ID" value="NZ_FNTC01000002.1"/>
</dbReference>
<reference evidence="6" key="1">
    <citation type="submission" date="2016-10" db="EMBL/GenBank/DDBJ databases">
        <authorList>
            <person name="Varghese N."/>
            <person name="Submissions S."/>
        </authorList>
    </citation>
    <scope>NUCLEOTIDE SEQUENCE [LARGE SCALE GENOMIC DNA]</scope>
    <source>
        <strain evidence="6">BS3660</strain>
    </source>
</reference>
<dbReference type="Gene3D" id="2.130.10.10">
    <property type="entry name" value="YVTN repeat-like/Quinoprotein amine dehydrogenase"/>
    <property type="match status" value="2"/>
</dbReference>
<feature type="signal peptide" evidence="3">
    <location>
        <begin position="1"/>
        <end position="25"/>
    </location>
</feature>
<evidence type="ECO:0000256" key="1">
    <source>
        <dbReference type="ARBA" id="ARBA00022531"/>
    </source>
</evidence>
<evidence type="ECO:0000313" key="5">
    <source>
        <dbReference type="EMBL" id="SEC09566.1"/>
    </source>
</evidence>
<keyword evidence="1" id="KW-0602">Photosynthesis</keyword>
<feature type="domain" description="Photosynthesis system II assembly factor Ycf48/Hcf136-like" evidence="4">
    <location>
        <begin position="75"/>
        <end position="123"/>
    </location>
</feature>
<gene>
    <name evidence="5" type="ORF">SAMN04490187_3146</name>
</gene>
<dbReference type="GO" id="GO:0015979">
    <property type="term" value="P:photosynthesis"/>
    <property type="evidence" value="ECO:0007669"/>
    <property type="project" value="UniProtKB-KW"/>
</dbReference>
<name>A0A231GPC6_PSEJE</name>
<dbReference type="EMBL" id="FNTC01000002">
    <property type="protein sequence ID" value="SEC09566.1"/>
    <property type="molecule type" value="Genomic_DNA"/>
</dbReference>
<dbReference type="PANTHER" id="PTHR47199:SF2">
    <property type="entry name" value="PHOTOSYSTEM II STABILITY_ASSEMBLY FACTOR HCF136, CHLOROPLASTIC"/>
    <property type="match status" value="1"/>
</dbReference>
<dbReference type="InterPro" id="IPR015943">
    <property type="entry name" value="WD40/YVTN_repeat-like_dom_sf"/>
</dbReference>
<dbReference type="Pfam" id="PF14870">
    <property type="entry name" value="PSII_BNR"/>
    <property type="match status" value="2"/>
</dbReference>
<keyword evidence="3" id="KW-0732">Signal</keyword>
<evidence type="ECO:0000313" key="6">
    <source>
        <dbReference type="Proteomes" id="UP000198542"/>
    </source>
</evidence>
<evidence type="ECO:0000256" key="3">
    <source>
        <dbReference type="SAM" id="SignalP"/>
    </source>
</evidence>
<dbReference type="AlphaFoldDB" id="A0A231GPC6"/>
<dbReference type="Proteomes" id="UP000198542">
    <property type="component" value="Unassembled WGS sequence"/>
</dbReference>
<proteinExistence type="predicted"/>
<dbReference type="PROSITE" id="PS51257">
    <property type="entry name" value="PROKAR_LIPOPROTEIN"/>
    <property type="match status" value="1"/>
</dbReference>
<dbReference type="InterPro" id="IPR028203">
    <property type="entry name" value="PSII_CF48-like_dom"/>
</dbReference>
<feature type="domain" description="Photosynthesis system II assembly factor Ycf48/Hcf136-like" evidence="4">
    <location>
        <begin position="166"/>
        <end position="317"/>
    </location>
</feature>